<keyword evidence="4 6" id="KW-1133">Transmembrane helix</keyword>
<feature type="transmembrane region" description="Helical" evidence="6">
    <location>
        <begin position="225"/>
        <end position="246"/>
    </location>
</feature>
<organism evidence="7 8">
    <name type="scientific">Microbacterium oxydans</name>
    <dbReference type="NCBI Taxonomy" id="82380"/>
    <lineage>
        <taxon>Bacteria</taxon>
        <taxon>Bacillati</taxon>
        <taxon>Actinomycetota</taxon>
        <taxon>Actinomycetes</taxon>
        <taxon>Micrococcales</taxon>
        <taxon>Microbacteriaceae</taxon>
        <taxon>Microbacterium</taxon>
    </lineage>
</organism>
<feature type="transmembrane region" description="Helical" evidence="6">
    <location>
        <begin position="153"/>
        <end position="176"/>
    </location>
</feature>
<evidence type="ECO:0000256" key="3">
    <source>
        <dbReference type="ARBA" id="ARBA00022692"/>
    </source>
</evidence>
<gene>
    <name evidence="7" type="ORF">RN51_02437</name>
</gene>
<feature type="transmembrane region" description="Helical" evidence="6">
    <location>
        <begin position="303"/>
        <end position="325"/>
    </location>
</feature>
<dbReference type="InterPro" id="IPR050833">
    <property type="entry name" value="Poly_Biosynth_Transport"/>
</dbReference>
<evidence type="ECO:0000313" key="8">
    <source>
        <dbReference type="Proteomes" id="UP000033725"/>
    </source>
</evidence>
<feature type="transmembrane region" description="Helical" evidence="6">
    <location>
        <begin position="46"/>
        <end position="66"/>
    </location>
</feature>
<feature type="transmembrane region" description="Helical" evidence="6">
    <location>
        <begin position="345"/>
        <end position="366"/>
    </location>
</feature>
<keyword evidence="3 6" id="KW-0812">Transmembrane</keyword>
<feature type="transmembrane region" description="Helical" evidence="6">
    <location>
        <begin position="373"/>
        <end position="392"/>
    </location>
</feature>
<dbReference type="EMBL" id="JYIV01000027">
    <property type="protein sequence ID" value="KJL21417.1"/>
    <property type="molecule type" value="Genomic_DNA"/>
</dbReference>
<sequence length="436" mass="46382">MGSLLAVGARALTMVIALVCGVLTTRMIIGGAGVDSFALYTLLTTIPSLLTFTDLGSGAVLVNAVATSENVRTDEKLRYQLTSVGRVLLMFAATAMAINTILVLTGAWELVFGEAGGRPGASLAAFYCVTIFCLGIPLGVWARIMLGQRRNHIVILLQGLISPLTMTGVWLMLTFGGENLHSFVAIASFAASFLVSVLGILITARTTSPLIPTAARMVLHPRRFPGVRVMDVGWPMLAQMVTYPIAVGSQRYVIAQLGGPTDVAEYGVAGQVFFALNGLVMAGGLALWPHFAKSRHDGDLRRGPFLLSALFAGSIAVATVMVWLVGPWLFGFITQGELTVRPSTIFAFGLMIMMTAAVYPLGMFIMDKPGIRFQVIPTLSMAAVGITLSFVLTPVLGIAGPLIGVAFALLACQLIPFSVYIVRNKKRLTVGELEQV</sequence>
<evidence type="ECO:0000256" key="6">
    <source>
        <dbReference type="SAM" id="Phobius"/>
    </source>
</evidence>
<feature type="transmembrane region" description="Helical" evidence="6">
    <location>
        <begin position="87"/>
        <end position="108"/>
    </location>
</feature>
<proteinExistence type="predicted"/>
<reference evidence="7 8" key="1">
    <citation type="submission" date="2015-02" db="EMBL/GenBank/DDBJ databases">
        <title>Draft genome sequences of ten Microbacterium spp. with emphasis on heavy metal contaminated environments.</title>
        <authorList>
            <person name="Corretto E."/>
        </authorList>
    </citation>
    <scope>NUCLEOTIDE SEQUENCE [LARGE SCALE GENOMIC DNA]</scope>
    <source>
        <strain evidence="7 8">BEL163</strain>
    </source>
</reference>
<feature type="transmembrane region" description="Helical" evidence="6">
    <location>
        <begin position="182"/>
        <end position="204"/>
    </location>
</feature>
<evidence type="ECO:0000256" key="1">
    <source>
        <dbReference type="ARBA" id="ARBA00004651"/>
    </source>
</evidence>
<dbReference type="PANTHER" id="PTHR30250:SF11">
    <property type="entry name" value="O-ANTIGEN TRANSPORTER-RELATED"/>
    <property type="match status" value="1"/>
</dbReference>
<dbReference type="PANTHER" id="PTHR30250">
    <property type="entry name" value="PST FAMILY PREDICTED COLANIC ACID TRANSPORTER"/>
    <property type="match status" value="1"/>
</dbReference>
<evidence type="ECO:0000256" key="4">
    <source>
        <dbReference type="ARBA" id="ARBA00022989"/>
    </source>
</evidence>
<dbReference type="OrthoDB" id="3728782at2"/>
<feature type="transmembrane region" description="Helical" evidence="6">
    <location>
        <begin position="12"/>
        <end position="34"/>
    </location>
</feature>
<comment type="subcellular location">
    <subcellularLocation>
        <location evidence="1">Cell membrane</location>
        <topology evidence="1">Multi-pass membrane protein</topology>
    </subcellularLocation>
</comment>
<evidence type="ECO:0000256" key="5">
    <source>
        <dbReference type="ARBA" id="ARBA00023136"/>
    </source>
</evidence>
<keyword evidence="2" id="KW-1003">Cell membrane</keyword>
<feature type="transmembrane region" description="Helical" evidence="6">
    <location>
        <begin position="398"/>
        <end position="422"/>
    </location>
</feature>
<protein>
    <recommendedName>
        <fullName evidence="9">Polysaccharide biosynthesis protein</fullName>
    </recommendedName>
</protein>
<dbReference type="AlphaFoldDB" id="A0A0F0KKJ5"/>
<name>A0A0F0KKJ5_9MICO</name>
<keyword evidence="5 6" id="KW-0472">Membrane</keyword>
<evidence type="ECO:0000313" key="7">
    <source>
        <dbReference type="EMBL" id="KJL21417.1"/>
    </source>
</evidence>
<evidence type="ECO:0000256" key="2">
    <source>
        <dbReference type="ARBA" id="ARBA00022475"/>
    </source>
</evidence>
<feature type="transmembrane region" description="Helical" evidence="6">
    <location>
        <begin position="266"/>
        <end position="291"/>
    </location>
</feature>
<dbReference type="PATRIC" id="fig|82380.10.peg.2445"/>
<accession>A0A0F0KKJ5</accession>
<evidence type="ECO:0008006" key="9">
    <source>
        <dbReference type="Google" id="ProtNLM"/>
    </source>
</evidence>
<feature type="transmembrane region" description="Helical" evidence="6">
    <location>
        <begin position="120"/>
        <end position="141"/>
    </location>
</feature>
<dbReference type="Proteomes" id="UP000033725">
    <property type="component" value="Unassembled WGS sequence"/>
</dbReference>
<dbReference type="GO" id="GO:0005886">
    <property type="term" value="C:plasma membrane"/>
    <property type="evidence" value="ECO:0007669"/>
    <property type="project" value="UniProtKB-SubCell"/>
</dbReference>
<dbReference type="RefSeq" id="WP_045264272.1">
    <property type="nucleotide sequence ID" value="NZ_JYIV01000027.1"/>
</dbReference>
<comment type="caution">
    <text evidence="7">The sequence shown here is derived from an EMBL/GenBank/DDBJ whole genome shotgun (WGS) entry which is preliminary data.</text>
</comment>